<proteinExistence type="predicted"/>
<organism evidence="1 2">
    <name type="scientific">Pleurotus cornucopiae</name>
    <name type="common">Cornucopia mushroom</name>
    <dbReference type="NCBI Taxonomy" id="5321"/>
    <lineage>
        <taxon>Eukaryota</taxon>
        <taxon>Fungi</taxon>
        <taxon>Dikarya</taxon>
        <taxon>Basidiomycota</taxon>
        <taxon>Agaricomycotina</taxon>
        <taxon>Agaricomycetes</taxon>
        <taxon>Agaricomycetidae</taxon>
        <taxon>Agaricales</taxon>
        <taxon>Pleurotineae</taxon>
        <taxon>Pleurotaceae</taxon>
        <taxon>Pleurotus</taxon>
    </lineage>
</organism>
<dbReference type="EMBL" id="WQMT02000008">
    <property type="protein sequence ID" value="KAG9220112.1"/>
    <property type="molecule type" value="Genomic_DNA"/>
</dbReference>
<evidence type="ECO:0000313" key="2">
    <source>
        <dbReference type="Proteomes" id="UP000824881"/>
    </source>
</evidence>
<name>A0ACB7IPH4_PLECO</name>
<reference evidence="1 2" key="1">
    <citation type="journal article" date="2021" name="Appl. Environ. Microbiol.">
        <title>Genetic linkage and physical mapping for an oyster mushroom Pleurotus cornucopiae and QTL analysis for the trait cap color.</title>
        <authorList>
            <person name="Zhang Y."/>
            <person name="Gao W."/>
            <person name="Sonnenberg A."/>
            <person name="Chen Q."/>
            <person name="Zhang J."/>
            <person name="Huang C."/>
        </authorList>
    </citation>
    <scope>NUCLEOTIDE SEQUENCE [LARGE SCALE GENOMIC DNA]</scope>
    <source>
        <strain evidence="1">CCMSSC00406</strain>
    </source>
</reference>
<gene>
    <name evidence="1" type="ORF">CCMSSC00406_0009865</name>
</gene>
<keyword evidence="2" id="KW-1185">Reference proteome</keyword>
<dbReference type="Proteomes" id="UP000824881">
    <property type="component" value="Unassembled WGS sequence"/>
</dbReference>
<evidence type="ECO:0000313" key="1">
    <source>
        <dbReference type="EMBL" id="KAG9220112.1"/>
    </source>
</evidence>
<comment type="caution">
    <text evidence="1">The sequence shown here is derived from an EMBL/GenBank/DDBJ whole genome shotgun (WGS) entry which is preliminary data.</text>
</comment>
<protein>
    <submittedName>
        <fullName evidence="1">Uncharacterized protein</fullName>
    </submittedName>
</protein>
<accession>A0ACB7IPH4</accession>
<sequence>MDRVLTLDNALAIATAVSYYKSLTPPNVPVARNELMVKNWFERTIQTRATLDKVVVCTMSFMEVATALRLFGDHSSCLASLAPPTTLPSMAIVGASVSVFAALLRLWCFGELGNLFDFEFRIKADHRLISSGPYSYVRHPSYTGLFASYIGATIFIYSPGHWLRECGLSSVVGMMVTCMWCFDLAICFYGVGKRLRAEDEGLRRKFGKEWEEFAQRVPDRLIPGIY</sequence>